<protein>
    <submittedName>
        <fullName evidence="2">Uncharacterized protein</fullName>
    </submittedName>
</protein>
<evidence type="ECO:0000256" key="1">
    <source>
        <dbReference type="SAM" id="MobiDB-lite"/>
    </source>
</evidence>
<feature type="region of interest" description="Disordered" evidence="1">
    <location>
        <begin position="39"/>
        <end position="77"/>
    </location>
</feature>
<dbReference type="Proteomes" id="UP000887116">
    <property type="component" value="Unassembled WGS sequence"/>
</dbReference>
<proteinExistence type="predicted"/>
<feature type="compositionally biased region" description="Basic and acidic residues" evidence="1">
    <location>
        <begin position="68"/>
        <end position="77"/>
    </location>
</feature>
<sequence length="77" mass="8349">MAVKPLNPTQGHLTVCLFADDAAILSTSLAAEQAALSVPPGSLVDQMEDSSKHQKIKRNSFQKKKKPDHAPNPETLR</sequence>
<dbReference type="EMBL" id="BMAO01030360">
    <property type="protein sequence ID" value="GFQ67556.1"/>
    <property type="molecule type" value="Genomic_DNA"/>
</dbReference>
<gene>
    <name evidence="2" type="ORF">TNCT_730711</name>
</gene>
<dbReference type="AlphaFoldDB" id="A0A8X6F255"/>
<feature type="compositionally biased region" description="Basic residues" evidence="1">
    <location>
        <begin position="53"/>
        <end position="67"/>
    </location>
</feature>
<name>A0A8X6F255_TRICU</name>
<keyword evidence="3" id="KW-1185">Reference proteome</keyword>
<accession>A0A8X6F255</accession>
<evidence type="ECO:0000313" key="2">
    <source>
        <dbReference type="EMBL" id="GFQ67556.1"/>
    </source>
</evidence>
<evidence type="ECO:0000313" key="3">
    <source>
        <dbReference type="Proteomes" id="UP000887116"/>
    </source>
</evidence>
<reference evidence="2" key="1">
    <citation type="submission" date="2020-07" db="EMBL/GenBank/DDBJ databases">
        <title>Multicomponent nature underlies the extraordinary mechanical properties of spider dragline silk.</title>
        <authorList>
            <person name="Kono N."/>
            <person name="Nakamura H."/>
            <person name="Mori M."/>
            <person name="Yoshida Y."/>
            <person name="Ohtoshi R."/>
            <person name="Malay A.D."/>
            <person name="Moran D.A.P."/>
            <person name="Tomita M."/>
            <person name="Numata K."/>
            <person name="Arakawa K."/>
        </authorList>
    </citation>
    <scope>NUCLEOTIDE SEQUENCE</scope>
</reference>
<organism evidence="2 3">
    <name type="scientific">Trichonephila clavata</name>
    <name type="common">Joro spider</name>
    <name type="synonym">Nephila clavata</name>
    <dbReference type="NCBI Taxonomy" id="2740835"/>
    <lineage>
        <taxon>Eukaryota</taxon>
        <taxon>Metazoa</taxon>
        <taxon>Ecdysozoa</taxon>
        <taxon>Arthropoda</taxon>
        <taxon>Chelicerata</taxon>
        <taxon>Arachnida</taxon>
        <taxon>Araneae</taxon>
        <taxon>Araneomorphae</taxon>
        <taxon>Entelegynae</taxon>
        <taxon>Araneoidea</taxon>
        <taxon>Nephilidae</taxon>
        <taxon>Trichonephila</taxon>
    </lineage>
</organism>
<comment type="caution">
    <text evidence="2">The sequence shown here is derived from an EMBL/GenBank/DDBJ whole genome shotgun (WGS) entry which is preliminary data.</text>
</comment>